<sequence length="113" mass="12376">MTRRARRERETMEYLGFASRAIAAAGRRVGDADEFELAELVALRAVLEEAILTGIQGQRARGRSWAHIGDALGITRQAAQERYTPKRPAAPKPFVCACKGDGCEWCQTLAVAS</sequence>
<protein>
    <recommendedName>
        <fullName evidence="3">Sigma-70-like protein</fullName>
    </recommendedName>
</protein>
<organism evidence="1 2">
    <name type="scientific">Microbacterium kyungheense</name>
    <dbReference type="NCBI Taxonomy" id="1263636"/>
    <lineage>
        <taxon>Bacteria</taxon>
        <taxon>Bacillati</taxon>
        <taxon>Actinomycetota</taxon>
        <taxon>Actinomycetes</taxon>
        <taxon>Micrococcales</taxon>
        <taxon>Microbacteriaceae</taxon>
        <taxon>Microbacterium</taxon>
    </lineage>
</organism>
<comment type="caution">
    <text evidence="1">The sequence shown here is derived from an EMBL/GenBank/DDBJ whole genome shotgun (WGS) entry which is preliminary data.</text>
</comment>
<proteinExistence type="predicted"/>
<dbReference type="AlphaFoldDB" id="A0A543EU85"/>
<dbReference type="EMBL" id="VFPE01000003">
    <property type="protein sequence ID" value="TQM25126.1"/>
    <property type="molecule type" value="Genomic_DNA"/>
</dbReference>
<evidence type="ECO:0000313" key="2">
    <source>
        <dbReference type="Proteomes" id="UP000320235"/>
    </source>
</evidence>
<accession>A0A543EU85</accession>
<reference evidence="1 2" key="1">
    <citation type="submission" date="2019-06" db="EMBL/GenBank/DDBJ databases">
        <title>Sequencing the genomes of 1000 actinobacteria strains.</title>
        <authorList>
            <person name="Klenk H.-P."/>
        </authorList>
    </citation>
    <scope>NUCLEOTIDE SEQUENCE [LARGE SCALE GENOMIC DNA]</scope>
    <source>
        <strain evidence="1 2">DSM 105492</strain>
    </source>
</reference>
<keyword evidence="2" id="KW-1185">Reference proteome</keyword>
<gene>
    <name evidence="1" type="ORF">FB391_2585</name>
</gene>
<dbReference type="RefSeq" id="WP_221886306.1">
    <property type="nucleotide sequence ID" value="NZ_BAABLH010000002.1"/>
</dbReference>
<evidence type="ECO:0000313" key="1">
    <source>
        <dbReference type="EMBL" id="TQM25126.1"/>
    </source>
</evidence>
<name>A0A543EU85_9MICO</name>
<evidence type="ECO:0008006" key="3">
    <source>
        <dbReference type="Google" id="ProtNLM"/>
    </source>
</evidence>
<dbReference type="Proteomes" id="UP000320235">
    <property type="component" value="Unassembled WGS sequence"/>
</dbReference>